<organism evidence="1 2">
    <name type="scientific">Ricinus communis</name>
    <name type="common">Castor bean</name>
    <dbReference type="NCBI Taxonomy" id="3988"/>
    <lineage>
        <taxon>Eukaryota</taxon>
        <taxon>Viridiplantae</taxon>
        <taxon>Streptophyta</taxon>
        <taxon>Embryophyta</taxon>
        <taxon>Tracheophyta</taxon>
        <taxon>Spermatophyta</taxon>
        <taxon>Magnoliopsida</taxon>
        <taxon>eudicotyledons</taxon>
        <taxon>Gunneridae</taxon>
        <taxon>Pentapetalae</taxon>
        <taxon>rosids</taxon>
        <taxon>fabids</taxon>
        <taxon>Malpighiales</taxon>
        <taxon>Euphorbiaceae</taxon>
        <taxon>Acalyphoideae</taxon>
        <taxon>Acalypheae</taxon>
        <taxon>Ricinus</taxon>
    </lineage>
</organism>
<dbReference type="EMBL" id="EQ973787">
    <property type="protein sequence ID" value="EEF47885.1"/>
    <property type="molecule type" value="Genomic_DNA"/>
</dbReference>
<dbReference type="AlphaFoldDB" id="B9RL66"/>
<gene>
    <name evidence="1" type="ORF">RCOM_1667520</name>
</gene>
<keyword evidence="2" id="KW-1185">Reference proteome</keyword>
<evidence type="ECO:0000313" key="1">
    <source>
        <dbReference type="EMBL" id="EEF47885.1"/>
    </source>
</evidence>
<dbReference type="InParanoid" id="B9RL66"/>
<accession>B9RL66</accession>
<dbReference type="Proteomes" id="UP000008311">
    <property type="component" value="Unassembled WGS sequence"/>
</dbReference>
<sequence>MAEVITPISYNVGGKKYKILELHPTDGAETKEHFTSFRMQIVDEIEQPDVTYKRRFWWHSVASHQSCCYRHYMEVIEAYTVR</sequence>
<proteinExistence type="predicted"/>
<evidence type="ECO:0000313" key="2">
    <source>
        <dbReference type="Proteomes" id="UP000008311"/>
    </source>
</evidence>
<name>B9RL66_RICCO</name>
<reference evidence="2" key="1">
    <citation type="journal article" date="2010" name="Nat. Biotechnol.">
        <title>Draft genome sequence of the oilseed species Ricinus communis.</title>
        <authorList>
            <person name="Chan A.P."/>
            <person name="Crabtree J."/>
            <person name="Zhao Q."/>
            <person name="Lorenzi H."/>
            <person name="Orvis J."/>
            <person name="Puiu D."/>
            <person name="Melake-Berhan A."/>
            <person name="Jones K.M."/>
            <person name="Redman J."/>
            <person name="Chen G."/>
            <person name="Cahoon E.B."/>
            <person name="Gedil M."/>
            <person name="Stanke M."/>
            <person name="Haas B.J."/>
            <person name="Wortman J.R."/>
            <person name="Fraser-Liggett C.M."/>
            <person name="Ravel J."/>
            <person name="Rabinowicz P.D."/>
        </authorList>
    </citation>
    <scope>NUCLEOTIDE SEQUENCE [LARGE SCALE GENOMIC DNA]</scope>
    <source>
        <strain evidence="2">cv. Hale</strain>
    </source>
</reference>
<protein>
    <submittedName>
        <fullName evidence="1">Uncharacterized protein</fullName>
    </submittedName>
</protein>